<dbReference type="PROSITE" id="PS51257">
    <property type="entry name" value="PROKAR_LIPOPROTEIN"/>
    <property type="match status" value="1"/>
</dbReference>
<keyword evidence="2" id="KW-0732">Signal</keyword>
<dbReference type="GO" id="GO:0008933">
    <property type="term" value="F:peptidoglycan lytic transglycosylase activity"/>
    <property type="evidence" value="ECO:0007669"/>
    <property type="project" value="TreeGrafter"/>
</dbReference>
<dbReference type="PANTHER" id="PTHR30163:SF9">
    <property type="entry name" value="MEMBRANE-BOUND LYTIC MUREIN TRANSGLYCOSYLASE B"/>
    <property type="match status" value="1"/>
</dbReference>
<feature type="chain" id="PRO_5044322451" evidence="2">
    <location>
        <begin position="24"/>
        <end position="397"/>
    </location>
</feature>
<dbReference type="SUPFAM" id="SSF53955">
    <property type="entry name" value="Lysozyme-like"/>
    <property type="match status" value="1"/>
</dbReference>
<dbReference type="PANTHER" id="PTHR30163">
    <property type="entry name" value="MEMBRANE-BOUND LYTIC MUREIN TRANSGLYCOSYLASE B"/>
    <property type="match status" value="1"/>
</dbReference>
<evidence type="ECO:0000256" key="1">
    <source>
        <dbReference type="PIRSR" id="PIRSR611757-1"/>
    </source>
</evidence>
<dbReference type="NCBIfam" id="TIGR02282">
    <property type="entry name" value="MltB"/>
    <property type="match status" value="1"/>
</dbReference>
<gene>
    <name evidence="4" type="primary">mltB</name>
    <name evidence="4" type="ORF">ABRY99_06210</name>
</gene>
<proteinExistence type="predicted"/>
<dbReference type="AlphaFoldDB" id="A0AB39CM08"/>
<evidence type="ECO:0000259" key="3">
    <source>
        <dbReference type="Pfam" id="PF13406"/>
    </source>
</evidence>
<dbReference type="Gene3D" id="1.10.8.350">
    <property type="entry name" value="Bacterial muramidase"/>
    <property type="match status" value="1"/>
</dbReference>
<dbReference type="Pfam" id="PF13406">
    <property type="entry name" value="SLT_2"/>
    <property type="match status" value="1"/>
</dbReference>
<feature type="signal peptide" evidence="2">
    <location>
        <begin position="1"/>
        <end position="23"/>
    </location>
</feature>
<organism evidence="4">
    <name type="scientific">Castellaniella ginsengisoli</name>
    <dbReference type="NCBI Taxonomy" id="546114"/>
    <lineage>
        <taxon>Bacteria</taxon>
        <taxon>Pseudomonadati</taxon>
        <taxon>Pseudomonadota</taxon>
        <taxon>Betaproteobacteria</taxon>
        <taxon>Burkholderiales</taxon>
        <taxon>Alcaligenaceae</taxon>
        <taxon>Castellaniella</taxon>
    </lineage>
</organism>
<accession>A0AB39CM08</accession>
<feature type="active site" evidence="1">
    <location>
        <position position="173"/>
    </location>
</feature>
<dbReference type="InterPro" id="IPR023346">
    <property type="entry name" value="Lysozyme-like_dom_sf"/>
</dbReference>
<feature type="domain" description="Transglycosylase SLT" evidence="3">
    <location>
        <begin position="76"/>
        <end position="377"/>
    </location>
</feature>
<reference evidence="4" key="1">
    <citation type="submission" date="2024-05" db="EMBL/GenBank/DDBJ databases">
        <authorList>
            <person name="Luo Y.-C."/>
            <person name="Nicholds J."/>
            <person name="Mortimer T."/>
            <person name="Maboni G."/>
        </authorList>
    </citation>
    <scope>NUCLEOTIDE SEQUENCE</scope>
    <source>
        <strain evidence="4">153920</strain>
    </source>
</reference>
<dbReference type="RefSeq" id="WP_368643990.1">
    <property type="nucleotide sequence ID" value="NZ_CP158252.1"/>
</dbReference>
<dbReference type="InterPro" id="IPR043426">
    <property type="entry name" value="MltB-like"/>
</dbReference>
<protein>
    <submittedName>
        <fullName evidence="4">Lytic murein transglycosylase B</fullName>
    </submittedName>
</protein>
<evidence type="ECO:0000256" key="2">
    <source>
        <dbReference type="SAM" id="SignalP"/>
    </source>
</evidence>
<evidence type="ECO:0000313" key="4">
    <source>
        <dbReference type="EMBL" id="XDJ43151.1"/>
    </source>
</evidence>
<dbReference type="GO" id="GO:0009253">
    <property type="term" value="P:peptidoglycan catabolic process"/>
    <property type="evidence" value="ECO:0007669"/>
    <property type="project" value="TreeGrafter"/>
</dbReference>
<dbReference type="InterPro" id="IPR031304">
    <property type="entry name" value="SLT_2"/>
</dbReference>
<name>A0AB39CM08_9BURK</name>
<dbReference type="EMBL" id="CP158252">
    <property type="protein sequence ID" value="XDJ43151.1"/>
    <property type="molecule type" value="Genomic_DNA"/>
</dbReference>
<dbReference type="InterPro" id="IPR011757">
    <property type="entry name" value="Lytic_transglycosylase_MltB"/>
</dbReference>
<dbReference type="Gene3D" id="1.10.530.10">
    <property type="match status" value="1"/>
</dbReference>
<dbReference type="CDD" id="cd13399">
    <property type="entry name" value="Slt35-like"/>
    <property type="match status" value="1"/>
</dbReference>
<sequence length="397" mass="42613">MFRPTRILQVAVASLFISGCASSHSGSEPPAAPLTEAIDQTIVSNDRINSNRTPSPGKQGAQPGDFVGADGRLLPEVRAFARETAAAHALPLEDVEALLAEARYNATAARLMAPPARSGRIRRAWTSYRQRHVDAVRIREGVAFWQAHRAALDRASDRTGVPPSVIVAIIGIETVYGRYTGDHRVLDTLATLGFRYPDPNRPERQAMFRAQLADLIVLDHRGSLDARTVEGSFAGAMGLPQFMPGSLMRYAVDGDGDGRVDLAGNTDDAIASVAAFLQAHGWVRGAPVFAPVALPADALRLAQDGLKPETGWAALKAAGARALPGADPTWQDLALGVIDLRDEIRDTHDVRCATPNFFAITHYNRSYFYAASVADLAHEIADRIGYGDPNRLAGPGL</sequence>